<accession>A0A8U0A1S5</accession>
<keyword evidence="5" id="KW-1185">Reference proteome</keyword>
<evidence type="ECO:0000256" key="1">
    <source>
        <dbReference type="ARBA" id="ARBA00001946"/>
    </source>
</evidence>
<feature type="domain" description="Nudix hydrolase" evidence="3">
    <location>
        <begin position="42"/>
        <end position="174"/>
    </location>
</feature>
<dbReference type="PROSITE" id="PS51462">
    <property type="entry name" value="NUDIX"/>
    <property type="match status" value="1"/>
</dbReference>
<dbReference type="AlphaFoldDB" id="A0A8U0A1S5"/>
<dbReference type="CDD" id="cd03424">
    <property type="entry name" value="NUDIX_ADPRase_Nudt5_UGPPase_Nudt14"/>
    <property type="match status" value="1"/>
</dbReference>
<evidence type="ECO:0000313" key="5">
    <source>
        <dbReference type="Proteomes" id="UP000831768"/>
    </source>
</evidence>
<dbReference type="InterPro" id="IPR015797">
    <property type="entry name" value="NUDIX_hydrolase-like_dom_sf"/>
</dbReference>
<dbReference type="InterPro" id="IPR000086">
    <property type="entry name" value="NUDIX_hydrolase_dom"/>
</dbReference>
<dbReference type="GO" id="GO:0006753">
    <property type="term" value="P:nucleoside phosphate metabolic process"/>
    <property type="evidence" value="ECO:0007669"/>
    <property type="project" value="TreeGrafter"/>
</dbReference>
<evidence type="ECO:0000256" key="2">
    <source>
        <dbReference type="ARBA" id="ARBA00022801"/>
    </source>
</evidence>
<dbReference type="EMBL" id="CP096019">
    <property type="protein sequence ID" value="UPM43100.1"/>
    <property type="molecule type" value="Genomic_DNA"/>
</dbReference>
<dbReference type="GeneID" id="71926642"/>
<dbReference type="GO" id="GO:0016787">
    <property type="term" value="F:hydrolase activity"/>
    <property type="evidence" value="ECO:0007669"/>
    <property type="project" value="UniProtKB-KW"/>
</dbReference>
<dbReference type="Proteomes" id="UP000831768">
    <property type="component" value="Chromosome"/>
</dbReference>
<reference evidence="4" key="1">
    <citation type="submission" date="2022-04" db="EMBL/GenBank/DDBJ databases">
        <title>Halocatena sp. nov., isolated from a salt lake.</title>
        <authorList>
            <person name="Cui H.-L."/>
        </authorList>
    </citation>
    <scope>NUCLEOTIDE SEQUENCE</scope>
    <source>
        <strain evidence="4">AD-1</strain>
    </source>
</reference>
<organism evidence="4 5">
    <name type="scientific">Halocatena salina</name>
    <dbReference type="NCBI Taxonomy" id="2934340"/>
    <lineage>
        <taxon>Archaea</taxon>
        <taxon>Methanobacteriati</taxon>
        <taxon>Methanobacteriota</taxon>
        <taxon>Stenosarchaea group</taxon>
        <taxon>Halobacteria</taxon>
        <taxon>Halobacteriales</taxon>
        <taxon>Natronomonadaceae</taxon>
        <taxon>Halocatena</taxon>
    </lineage>
</organism>
<sequence>MTDDLAWETLDSQTAYECPGFTIRNESVVLPDSTETEFDYLSEPAAVVVLPFTTDGKVVVIEEWRQAVQRVNRGLPVGSVEPTDEDLDAAARRELREETGYTADRVEQLCTVEPANGIADSVLHFFVAHGCSQTDSQQLDFNESIRAETTTLDALKEAIRTDEIRDGRAVLGVLYHEAFGSDEA</sequence>
<dbReference type="RefSeq" id="WP_247993770.1">
    <property type="nucleotide sequence ID" value="NZ_CP096019.1"/>
</dbReference>
<protein>
    <submittedName>
        <fullName evidence="4">NUDIX hydrolase</fullName>
    </submittedName>
</protein>
<evidence type="ECO:0000259" key="3">
    <source>
        <dbReference type="PROSITE" id="PS51462"/>
    </source>
</evidence>
<keyword evidence="2 4" id="KW-0378">Hydrolase</keyword>
<dbReference type="GO" id="GO:0019693">
    <property type="term" value="P:ribose phosphate metabolic process"/>
    <property type="evidence" value="ECO:0007669"/>
    <property type="project" value="TreeGrafter"/>
</dbReference>
<evidence type="ECO:0000313" key="4">
    <source>
        <dbReference type="EMBL" id="UPM43100.1"/>
    </source>
</evidence>
<name>A0A8U0A1S5_9EURY</name>
<dbReference type="KEGG" id="haad:MW046_01305"/>
<dbReference type="PANTHER" id="PTHR11839">
    <property type="entry name" value="UDP/ADP-SUGAR PYROPHOSPHATASE"/>
    <property type="match status" value="1"/>
</dbReference>
<comment type="cofactor">
    <cofactor evidence="1">
        <name>Mg(2+)</name>
        <dbReference type="ChEBI" id="CHEBI:18420"/>
    </cofactor>
</comment>
<proteinExistence type="predicted"/>
<gene>
    <name evidence="4" type="ORF">MW046_01305</name>
</gene>
<dbReference type="SUPFAM" id="SSF55811">
    <property type="entry name" value="Nudix"/>
    <property type="match status" value="1"/>
</dbReference>
<dbReference type="Pfam" id="PF00293">
    <property type="entry name" value="NUDIX"/>
    <property type="match status" value="1"/>
</dbReference>
<dbReference type="PANTHER" id="PTHR11839:SF18">
    <property type="entry name" value="NUDIX HYDROLASE DOMAIN-CONTAINING PROTEIN"/>
    <property type="match status" value="1"/>
</dbReference>
<dbReference type="Gene3D" id="3.90.79.10">
    <property type="entry name" value="Nucleoside Triphosphate Pyrophosphohydrolase"/>
    <property type="match status" value="1"/>
</dbReference>